<dbReference type="Proteomes" id="UP001519460">
    <property type="component" value="Unassembled WGS sequence"/>
</dbReference>
<dbReference type="InterPro" id="IPR001304">
    <property type="entry name" value="C-type_lectin-like"/>
</dbReference>
<dbReference type="Pfam" id="PF00024">
    <property type="entry name" value="PAN_1"/>
    <property type="match status" value="1"/>
</dbReference>
<name>A0ABD0KSI5_9CAEN</name>
<evidence type="ECO:0000313" key="4">
    <source>
        <dbReference type="Proteomes" id="UP001519460"/>
    </source>
</evidence>
<feature type="region of interest" description="Disordered" evidence="1">
    <location>
        <begin position="102"/>
        <end position="144"/>
    </location>
</feature>
<feature type="domain" description="C-type lectin" evidence="2">
    <location>
        <begin position="156"/>
        <end position="273"/>
    </location>
</feature>
<keyword evidence="4" id="KW-1185">Reference proteome</keyword>
<comment type="caution">
    <text evidence="3">The sequence shown here is derived from an EMBL/GenBank/DDBJ whole genome shotgun (WGS) entry which is preliminary data.</text>
</comment>
<evidence type="ECO:0000256" key="1">
    <source>
        <dbReference type="SAM" id="MobiDB-lite"/>
    </source>
</evidence>
<dbReference type="InterPro" id="IPR016187">
    <property type="entry name" value="CTDL_fold"/>
</dbReference>
<dbReference type="InterPro" id="IPR016186">
    <property type="entry name" value="C-type_lectin-like/link_sf"/>
</dbReference>
<dbReference type="InterPro" id="IPR050801">
    <property type="entry name" value="Ca-Dep_Lectins_ImmuneDev"/>
</dbReference>
<organism evidence="3 4">
    <name type="scientific">Batillaria attramentaria</name>
    <dbReference type="NCBI Taxonomy" id="370345"/>
    <lineage>
        <taxon>Eukaryota</taxon>
        <taxon>Metazoa</taxon>
        <taxon>Spiralia</taxon>
        <taxon>Lophotrochozoa</taxon>
        <taxon>Mollusca</taxon>
        <taxon>Gastropoda</taxon>
        <taxon>Caenogastropoda</taxon>
        <taxon>Sorbeoconcha</taxon>
        <taxon>Cerithioidea</taxon>
        <taxon>Batillariidae</taxon>
        <taxon>Batillaria</taxon>
    </lineage>
</organism>
<dbReference type="PANTHER" id="PTHR22801">
    <property type="entry name" value="LITHOSTATHINE"/>
    <property type="match status" value="1"/>
</dbReference>
<proteinExistence type="predicted"/>
<dbReference type="AlphaFoldDB" id="A0ABD0KSI5"/>
<dbReference type="SMART" id="SM00034">
    <property type="entry name" value="CLECT"/>
    <property type="match status" value="1"/>
</dbReference>
<evidence type="ECO:0000313" key="3">
    <source>
        <dbReference type="EMBL" id="KAK7490021.1"/>
    </source>
</evidence>
<dbReference type="EMBL" id="JACVVK020000131">
    <property type="protein sequence ID" value="KAK7490021.1"/>
    <property type="molecule type" value="Genomic_DNA"/>
</dbReference>
<gene>
    <name evidence="3" type="ORF">BaRGS_00018721</name>
</gene>
<dbReference type="InterPro" id="IPR003609">
    <property type="entry name" value="Pan_app"/>
</dbReference>
<dbReference type="SUPFAM" id="SSF57414">
    <property type="entry name" value="Hairpin loop containing domain-like"/>
    <property type="match status" value="1"/>
</dbReference>
<dbReference type="SUPFAM" id="SSF56436">
    <property type="entry name" value="C-type lectin-like"/>
    <property type="match status" value="1"/>
</dbReference>
<dbReference type="PANTHER" id="PTHR22801:SF63">
    <property type="entry name" value="C-TYPE LECTIN DOMAIN-CONTAINING PROTEIN"/>
    <property type="match status" value="1"/>
</dbReference>
<evidence type="ECO:0000259" key="2">
    <source>
        <dbReference type="PROSITE" id="PS50041"/>
    </source>
</evidence>
<dbReference type="CDD" id="cd00037">
    <property type="entry name" value="CLECT"/>
    <property type="match status" value="1"/>
</dbReference>
<protein>
    <recommendedName>
        <fullName evidence="2">C-type lectin domain-containing protein</fullName>
    </recommendedName>
</protein>
<dbReference type="PROSITE" id="PS50041">
    <property type="entry name" value="C_TYPE_LECTIN_2"/>
    <property type="match status" value="1"/>
</dbReference>
<sequence length="275" mass="30823">MQTSATSAREKRWERDVSLSQRVLTATWTFSSRSALDCARMCTDMQTTCTAFSYDTDLRICYIDPVFTYGISSQVHFFEIGGPEMAELSTWQPGTTEMTTQQETTEMTTQQETTEMTTQQETTEMTTQQETTEMTTQQETTEAGCSQRSDYTMMPDGVHCIKATVSPQVSWDQAQANCQADGGRLVVMKTTTKKNALQQVLTNLGVYGEEWWMDADDSQVFGVFKWGDGSTVSSSLFANGQPSITGSTSCITSLWDLMLKDDPCDYMHCYICEMS</sequence>
<dbReference type="Gene3D" id="3.10.100.10">
    <property type="entry name" value="Mannose-Binding Protein A, subunit A"/>
    <property type="match status" value="1"/>
</dbReference>
<reference evidence="3 4" key="1">
    <citation type="journal article" date="2023" name="Sci. Data">
        <title>Genome assembly of the Korean intertidal mud-creeper Batillaria attramentaria.</title>
        <authorList>
            <person name="Patra A.K."/>
            <person name="Ho P.T."/>
            <person name="Jun S."/>
            <person name="Lee S.J."/>
            <person name="Kim Y."/>
            <person name="Won Y.J."/>
        </authorList>
    </citation>
    <scope>NUCLEOTIDE SEQUENCE [LARGE SCALE GENOMIC DNA]</scope>
    <source>
        <strain evidence="3">Wonlab-2016</strain>
    </source>
</reference>
<dbReference type="Pfam" id="PF00059">
    <property type="entry name" value="Lectin_C"/>
    <property type="match status" value="1"/>
</dbReference>
<feature type="compositionally biased region" description="Low complexity" evidence="1">
    <location>
        <begin position="102"/>
        <end position="142"/>
    </location>
</feature>
<accession>A0ABD0KSI5</accession>